<dbReference type="GO" id="GO:0016787">
    <property type="term" value="F:hydrolase activity"/>
    <property type="evidence" value="ECO:0007669"/>
    <property type="project" value="InterPro"/>
</dbReference>
<accession>A0A7S3V1Q5</accession>
<evidence type="ECO:0000259" key="2">
    <source>
        <dbReference type="Pfam" id="PF00149"/>
    </source>
</evidence>
<keyword evidence="1" id="KW-1133">Transmembrane helix</keyword>
<dbReference type="CDD" id="cd07379">
    <property type="entry name" value="MPP_239FB"/>
    <property type="match status" value="1"/>
</dbReference>
<dbReference type="PANTHER" id="PTHR12905">
    <property type="entry name" value="METALLOPHOSPHOESTERASE"/>
    <property type="match status" value="1"/>
</dbReference>
<reference evidence="3" key="1">
    <citation type="submission" date="2021-01" db="EMBL/GenBank/DDBJ databases">
        <authorList>
            <person name="Corre E."/>
            <person name="Pelletier E."/>
            <person name="Niang G."/>
            <person name="Scheremetjew M."/>
            <person name="Finn R."/>
            <person name="Kale V."/>
            <person name="Holt S."/>
            <person name="Cochrane G."/>
            <person name="Meng A."/>
            <person name="Brown T."/>
            <person name="Cohen L."/>
        </authorList>
    </citation>
    <scope>NUCLEOTIDE SEQUENCE</scope>
    <source>
        <strain evidence="3">GSBS06</strain>
    </source>
</reference>
<feature type="domain" description="Calcineurin-like phosphoesterase" evidence="2">
    <location>
        <begin position="96"/>
        <end position="297"/>
    </location>
</feature>
<keyword evidence="1" id="KW-0812">Transmembrane</keyword>
<dbReference type="SUPFAM" id="SSF56300">
    <property type="entry name" value="Metallo-dependent phosphatases"/>
    <property type="match status" value="1"/>
</dbReference>
<protein>
    <recommendedName>
        <fullName evidence="2">Calcineurin-like phosphoesterase domain-containing protein</fullName>
    </recommendedName>
</protein>
<evidence type="ECO:0000256" key="1">
    <source>
        <dbReference type="SAM" id="Phobius"/>
    </source>
</evidence>
<gene>
    <name evidence="3" type="ORF">ASTO00021_LOCUS16426</name>
</gene>
<dbReference type="InterPro" id="IPR004843">
    <property type="entry name" value="Calcineurin-like_PHP"/>
</dbReference>
<feature type="transmembrane region" description="Helical" evidence="1">
    <location>
        <begin position="21"/>
        <end position="41"/>
    </location>
</feature>
<dbReference type="Pfam" id="PF00149">
    <property type="entry name" value="Metallophos"/>
    <property type="match status" value="1"/>
</dbReference>
<feature type="transmembrane region" description="Helical" evidence="1">
    <location>
        <begin position="47"/>
        <end position="65"/>
    </location>
</feature>
<organism evidence="3">
    <name type="scientific">Aplanochytrium stocchinoi</name>
    <dbReference type="NCBI Taxonomy" id="215587"/>
    <lineage>
        <taxon>Eukaryota</taxon>
        <taxon>Sar</taxon>
        <taxon>Stramenopiles</taxon>
        <taxon>Bigyra</taxon>
        <taxon>Labyrinthulomycetes</taxon>
        <taxon>Thraustochytrida</taxon>
        <taxon>Thraustochytriidae</taxon>
        <taxon>Aplanochytrium</taxon>
    </lineage>
</organism>
<dbReference type="AlphaFoldDB" id="A0A7S3V1Q5"/>
<dbReference type="PANTHER" id="PTHR12905:SF0">
    <property type="entry name" value="CALCINEURIN-LIKE PHOSPHOESTERASE DOMAIN-CONTAINING PROTEIN"/>
    <property type="match status" value="1"/>
</dbReference>
<sequence length="335" mass="38080">MTLTDRVMKLGKWLGLQTVSEYLAVASALLFMLVLLTGIILRVLFGTNVALVWFGLVFGLCYFQVQKHGHRAFGYGPVPSNLKTEIKITNQNLDKIRIVCISDTHNEHGGLEVPDGDILIHAGDFTKNGTLEEVVKFNTWLGKLPHQHKIIIAGNHDLVMDQDFYKKSWRKWHKKEGKQELGDKDPRSLLTDCIYLENEAVDVEGLKFYGSPCSPHIPNYKEMAFNVRASAKDRFETPTATEVWDQIPENTDILVTHTPPLGILDRLLLGKRVGCKSLRQRIDQIKPRLHVFGHIHEDYGIHQDKETSTIFANASMVTMLYTSKHKCLVIDLPRK</sequence>
<dbReference type="InterPro" id="IPR051693">
    <property type="entry name" value="UPF0046_metallophosphoest"/>
</dbReference>
<dbReference type="EMBL" id="HBIN01021432">
    <property type="protein sequence ID" value="CAE0446432.1"/>
    <property type="molecule type" value="Transcribed_RNA"/>
</dbReference>
<dbReference type="Gene3D" id="3.60.21.10">
    <property type="match status" value="1"/>
</dbReference>
<dbReference type="InterPro" id="IPR029052">
    <property type="entry name" value="Metallo-depent_PP-like"/>
</dbReference>
<proteinExistence type="predicted"/>
<evidence type="ECO:0000313" key="3">
    <source>
        <dbReference type="EMBL" id="CAE0446432.1"/>
    </source>
</evidence>
<name>A0A7S3V1Q5_9STRA</name>
<keyword evidence="1" id="KW-0472">Membrane</keyword>